<protein>
    <submittedName>
        <fullName evidence="1">Uncharacterized protein</fullName>
    </submittedName>
</protein>
<organism evidence="1 2">
    <name type="scientific">Sphagnum troendelagicum</name>
    <dbReference type="NCBI Taxonomy" id="128251"/>
    <lineage>
        <taxon>Eukaryota</taxon>
        <taxon>Viridiplantae</taxon>
        <taxon>Streptophyta</taxon>
        <taxon>Embryophyta</taxon>
        <taxon>Bryophyta</taxon>
        <taxon>Sphagnophytina</taxon>
        <taxon>Sphagnopsida</taxon>
        <taxon>Sphagnales</taxon>
        <taxon>Sphagnaceae</taxon>
        <taxon>Sphagnum</taxon>
    </lineage>
</organism>
<sequence>MLDVVTTTNADEEAAPHMEVVGAVDDEDLEATDGKQILQKGSIRYYDKWQQLELVLATQELSELDDREVDPTRSGEEENCGVDMKGIDIWRDATCLALLKKGMLPDTIDLEEGKRARKRANNYCWKELYVPKPEEE</sequence>
<evidence type="ECO:0000313" key="2">
    <source>
        <dbReference type="Proteomes" id="UP001497512"/>
    </source>
</evidence>
<name>A0ABP0V0F1_9BRYO</name>
<accession>A0ABP0V0F1</accession>
<reference evidence="1" key="1">
    <citation type="submission" date="2024-02" db="EMBL/GenBank/DDBJ databases">
        <authorList>
            <consortium name="ELIXIR-Norway"/>
            <consortium name="Elixir Norway"/>
        </authorList>
    </citation>
    <scope>NUCLEOTIDE SEQUENCE</scope>
</reference>
<keyword evidence="2" id="KW-1185">Reference proteome</keyword>
<dbReference type="EMBL" id="OZ019900">
    <property type="protein sequence ID" value="CAK9234574.1"/>
    <property type="molecule type" value="Genomic_DNA"/>
</dbReference>
<evidence type="ECO:0000313" key="1">
    <source>
        <dbReference type="EMBL" id="CAK9234574.1"/>
    </source>
</evidence>
<proteinExistence type="predicted"/>
<dbReference type="Proteomes" id="UP001497512">
    <property type="component" value="Chromosome 8"/>
</dbReference>
<gene>
    <name evidence="1" type="ORF">CSSPTR1EN2_LOCUS22285</name>
</gene>